<feature type="region of interest" description="Disordered" evidence="1">
    <location>
        <begin position="218"/>
        <end position="242"/>
    </location>
</feature>
<evidence type="ECO:0000313" key="2">
    <source>
        <dbReference type="EMBL" id="KAF4592571.1"/>
    </source>
</evidence>
<organism evidence="2 3">
    <name type="scientific">Ophiocordyceps camponoti-floridani</name>
    <dbReference type="NCBI Taxonomy" id="2030778"/>
    <lineage>
        <taxon>Eukaryota</taxon>
        <taxon>Fungi</taxon>
        <taxon>Dikarya</taxon>
        <taxon>Ascomycota</taxon>
        <taxon>Pezizomycotina</taxon>
        <taxon>Sordariomycetes</taxon>
        <taxon>Hypocreomycetidae</taxon>
        <taxon>Hypocreales</taxon>
        <taxon>Ophiocordycipitaceae</taxon>
        <taxon>Ophiocordyceps</taxon>
    </lineage>
</organism>
<feature type="compositionally biased region" description="Basic and acidic residues" evidence="1">
    <location>
        <begin position="230"/>
        <end position="242"/>
    </location>
</feature>
<evidence type="ECO:0000313" key="3">
    <source>
        <dbReference type="Proteomes" id="UP000562929"/>
    </source>
</evidence>
<gene>
    <name evidence="2" type="ORF">GQ602_002870</name>
</gene>
<reference evidence="2 3" key="1">
    <citation type="journal article" date="2020" name="G3 (Bethesda)">
        <title>Genetic Underpinnings of Host Manipulation by Ophiocordyceps as Revealed by Comparative Transcriptomics.</title>
        <authorList>
            <person name="Will I."/>
            <person name="Das B."/>
            <person name="Trinh T."/>
            <person name="Brachmann A."/>
            <person name="Ohm R.A."/>
            <person name="de Bekker C."/>
        </authorList>
    </citation>
    <scope>NUCLEOTIDE SEQUENCE [LARGE SCALE GENOMIC DNA]</scope>
    <source>
        <strain evidence="2 3">EC05</strain>
    </source>
</reference>
<dbReference type="OrthoDB" id="3647246at2759"/>
<sequence length="557" mass="61077">MGERLETADEYGRRSRCFQNHRKSPFRYKHLLADIQASALETAPDGFVQQSGLGSCCFPEPSESWEESIEPSEQSLKHLSWPQSQPWRLSSVKDLHVPVEELDLGTLPELDVQQSLRDVSEMRACLLFRAWLPLSAVDDERDEGLSFPLKSAKMQSLLHRKLEIETMAPFSEVGHGLKQVGGPCLSLLSRVSSRFNVENVTPPLSPISDTPSPFIPGSDCAGIDLASEPDSPRAPESPRDQIDGAMGPMNLEFLVEAAAEPRGSRFGDELEPSHPSLQDVALELPLIMTSSDAVLEAGVADDIHLTHSVVDLVGPPSSISLGKESGLDEVLASILTGREMDPTTMAEQEQLNPTDSVTRVPVPVLDFRLPKAGWMGKNWEARGHFVWLQASSPETYQIPLLPIDRRLNRSLRWAPFPAESSARLMVEELELPRESQSILEVDKIRHPGSVRYVLLPQIITILDMGEDMELQEIPAEGLTGIDEAANGSDGVFHPCVSSKAQPARSAARHETARLNSCLLPDASDPNATAGLLSGFMELRAVKRRRLSPGEGGEPDGR</sequence>
<evidence type="ECO:0000256" key="1">
    <source>
        <dbReference type="SAM" id="MobiDB-lite"/>
    </source>
</evidence>
<proteinExistence type="predicted"/>
<keyword evidence="3" id="KW-1185">Reference proteome</keyword>
<dbReference type="EMBL" id="JAACLJ010000002">
    <property type="protein sequence ID" value="KAF4592571.1"/>
    <property type="molecule type" value="Genomic_DNA"/>
</dbReference>
<accession>A0A8H4VFT6</accession>
<protein>
    <submittedName>
        <fullName evidence="2">Uncharacterized protein</fullName>
    </submittedName>
</protein>
<name>A0A8H4VFT6_9HYPO</name>
<dbReference type="AlphaFoldDB" id="A0A8H4VFT6"/>
<dbReference type="Proteomes" id="UP000562929">
    <property type="component" value="Unassembled WGS sequence"/>
</dbReference>
<comment type="caution">
    <text evidence="2">The sequence shown here is derived from an EMBL/GenBank/DDBJ whole genome shotgun (WGS) entry which is preliminary data.</text>
</comment>